<dbReference type="EMBL" id="WNKQ01000001">
    <property type="protein sequence ID" value="KAF5853930.1"/>
    <property type="molecule type" value="Genomic_DNA"/>
</dbReference>
<proteinExistence type="inferred from homology"/>
<comment type="caution">
    <text evidence="6">The sequence shown here is derived from an EMBL/GenBank/DDBJ whole genome shotgun (WGS) entry which is preliminary data.</text>
</comment>
<sequence length="194" mass="21017">MAPARLQAILACMNCGAADFTPSTYTSSSEKASLLHSPTTRPETQIANNVVATLLTTSVTGQALRMHLDSLVGAYGWRQNLAQYILDNLAQALQASHEKLGATIHAAYLRAWEAAQSVEGFVVEHPVMCTVIALGVLAIVAPWILEALGFAELGPVEGSFAALWQARYAGYVPKGSLFSFFQRLGMKWHWKLVV</sequence>
<dbReference type="InterPro" id="IPR009311">
    <property type="entry name" value="IFI6/IFI27-like"/>
</dbReference>
<reference evidence="6" key="1">
    <citation type="submission" date="2019-11" db="EMBL/GenBank/DDBJ databases">
        <title>Bipolaris sorokiniana Genome sequencing.</title>
        <authorList>
            <person name="Wang H."/>
        </authorList>
    </citation>
    <scope>NUCLEOTIDE SEQUENCE</scope>
</reference>
<accession>A0A8H5ZRK9</accession>
<dbReference type="AlphaFoldDB" id="A0A8H5ZRK9"/>
<dbReference type="Gene3D" id="6.10.110.10">
    <property type="match status" value="1"/>
</dbReference>
<evidence type="ECO:0000256" key="2">
    <source>
        <dbReference type="ARBA" id="ARBA00007262"/>
    </source>
</evidence>
<dbReference type="Pfam" id="PF06140">
    <property type="entry name" value="Ifi-6-16"/>
    <property type="match status" value="1"/>
</dbReference>
<comment type="subcellular location">
    <subcellularLocation>
        <location evidence="1">Membrane</location>
        <topology evidence="1">Multi-pass membrane protein</topology>
    </subcellularLocation>
</comment>
<comment type="similarity">
    <text evidence="2">Belongs to the IFI6/IFI27 family.</text>
</comment>
<dbReference type="GO" id="GO:0016020">
    <property type="term" value="C:membrane"/>
    <property type="evidence" value="ECO:0007669"/>
    <property type="project" value="UniProtKB-SubCell"/>
</dbReference>
<evidence type="ECO:0000313" key="7">
    <source>
        <dbReference type="Proteomes" id="UP000624244"/>
    </source>
</evidence>
<keyword evidence="4" id="KW-1133">Transmembrane helix</keyword>
<name>A0A8H5ZRK9_COCSA</name>
<keyword evidence="3" id="KW-0812">Transmembrane</keyword>
<gene>
    <name evidence="6" type="ORF">GGP41_006708</name>
</gene>
<evidence type="ECO:0000256" key="4">
    <source>
        <dbReference type="ARBA" id="ARBA00022989"/>
    </source>
</evidence>
<dbReference type="InterPro" id="IPR038213">
    <property type="entry name" value="IFI6/IFI27-like_sf"/>
</dbReference>
<evidence type="ECO:0000256" key="3">
    <source>
        <dbReference type="ARBA" id="ARBA00022692"/>
    </source>
</evidence>
<dbReference type="Proteomes" id="UP000624244">
    <property type="component" value="Unassembled WGS sequence"/>
</dbReference>
<evidence type="ECO:0000256" key="5">
    <source>
        <dbReference type="ARBA" id="ARBA00023136"/>
    </source>
</evidence>
<protein>
    <submittedName>
        <fullName evidence="6">Uncharacterized protein</fullName>
    </submittedName>
</protein>
<evidence type="ECO:0000313" key="6">
    <source>
        <dbReference type="EMBL" id="KAF5853930.1"/>
    </source>
</evidence>
<evidence type="ECO:0000256" key="1">
    <source>
        <dbReference type="ARBA" id="ARBA00004141"/>
    </source>
</evidence>
<organism evidence="6 7">
    <name type="scientific">Cochliobolus sativus</name>
    <name type="common">Common root rot and spot blotch fungus</name>
    <name type="synonym">Bipolaris sorokiniana</name>
    <dbReference type="NCBI Taxonomy" id="45130"/>
    <lineage>
        <taxon>Eukaryota</taxon>
        <taxon>Fungi</taxon>
        <taxon>Dikarya</taxon>
        <taxon>Ascomycota</taxon>
        <taxon>Pezizomycotina</taxon>
        <taxon>Dothideomycetes</taxon>
        <taxon>Pleosporomycetidae</taxon>
        <taxon>Pleosporales</taxon>
        <taxon>Pleosporineae</taxon>
        <taxon>Pleosporaceae</taxon>
        <taxon>Bipolaris</taxon>
    </lineage>
</organism>
<keyword evidence="5" id="KW-0472">Membrane</keyword>